<dbReference type="InterPro" id="IPR019874">
    <property type="entry name" value="RF_methyltr_PrmC"/>
</dbReference>
<feature type="binding site" evidence="5">
    <location>
        <position position="145"/>
    </location>
    <ligand>
        <name>S-adenosyl-L-methionine</name>
        <dbReference type="ChEBI" id="CHEBI:59789"/>
    </ligand>
</feature>
<dbReference type="InterPro" id="IPR029063">
    <property type="entry name" value="SAM-dependent_MTases_sf"/>
</dbReference>
<dbReference type="RefSeq" id="WP_272651644.1">
    <property type="nucleotide sequence ID" value="NZ_JAZDDG010000005.1"/>
</dbReference>
<evidence type="ECO:0000259" key="6">
    <source>
        <dbReference type="Pfam" id="PF05175"/>
    </source>
</evidence>
<dbReference type="InterPro" id="IPR004556">
    <property type="entry name" value="HemK-like"/>
</dbReference>
<dbReference type="PROSITE" id="PS00092">
    <property type="entry name" value="N6_MTASE"/>
    <property type="match status" value="1"/>
</dbReference>
<feature type="domain" description="Methyltransferase small" evidence="6">
    <location>
        <begin position="111"/>
        <end position="199"/>
    </location>
</feature>
<dbReference type="Proteomes" id="UP001356308">
    <property type="component" value="Unassembled WGS sequence"/>
</dbReference>
<sequence>MLLKEIKKIFHKELDQLYGEHEVGSFFYLLIEHYLGLERFVLVLEPNLVVDKEGESKLFNALSDLKLERPVQHIMGKAHFMDMEFDVGPHVLIPRPETEELVRWILEDIKPKGKVLDILDLGTGSGCIAISLARALDNVKILGVDISDEALKVAVQNATKNKVAVEFLKADILNLSIKEKFDIIVSNPPYVRDLEKNKINKNVVDFEPTSALFVTNEEPLIFYRSIASFASEQLKTNGILYFEINQYLGKETCNLLEGYGFDNIELRKDMFGNDRMIKAMKK</sequence>
<proteinExistence type="inferred from homology"/>
<evidence type="ECO:0000256" key="2">
    <source>
        <dbReference type="ARBA" id="ARBA00022679"/>
    </source>
</evidence>
<keyword evidence="1 5" id="KW-0489">Methyltransferase</keyword>
<dbReference type="InterPro" id="IPR007848">
    <property type="entry name" value="Small_mtfrase_dom"/>
</dbReference>
<evidence type="ECO:0000256" key="4">
    <source>
        <dbReference type="ARBA" id="ARBA00048391"/>
    </source>
</evidence>
<feature type="binding site" evidence="5">
    <location>
        <begin position="122"/>
        <end position="126"/>
    </location>
    <ligand>
        <name>S-adenosyl-L-methionine</name>
        <dbReference type="ChEBI" id="CHEBI:59789"/>
    </ligand>
</feature>
<dbReference type="EMBL" id="JAZDDG010000005">
    <property type="protein sequence ID" value="MEE1976953.1"/>
    <property type="molecule type" value="Genomic_DNA"/>
</dbReference>
<evidence type="ECO:0000256" key="5">
    <source>
        <dbReference type="HAMAP-Rule" id="MF_02126"/>
    </source>
</evidence>
<feature type="binding site" evidence="5">
    <location>
        <position position="187"/>
    </location>
    <ligand>
        <name>S-adenosyl-L-methionine</name>
        <dbReference type="ChEBI" id="CHEBI:59789"/>
    </ligand>
</feature>
<dbReference type="NCBIfam" id="TIGR00536">
    <property type="entry name" value="hemK_fam"/>
    <property type="match status" value="1"/>
</dbReference>
<dbReference type="InterPro" id="IPR002052">
    <property type="entry name" value="DNA_methylase_N6_adenine_CS"/>
</dbReference>
<comment type="function">
    <text evidence="5">Methylates the class 1 translation termination release factors RF1/PrfA and RF2/PrfB on the glutamine residue of the universally conserved GGQ motif.</text>
</comment>
<reference evidence="8 9" key="1">
    <citation type="submission" date="2024-01" db="EMBL/GenBank/DDBJ databases">
        <title>Maribacter spp. originated from different algae showed divergent polysaccharides utilization ability.</title>
        <authorList>
            <person name="Wang H."/>
            <person name="Wu Y."/>
        </authorList>
    </citation>
    <scope>NUCLEOTIDE SEQUENCE [LARGE SCALE GENOMIC DNA]</scope>
    <source>
        <strain evidence="8 9">PR1</strain>
    </source>
</reference>
<dbReference type="PANTHER" id="PTHR18895:SF74">
    <property type="entry name" value="MTRF1L RELEASE FACTOR GLUTAMINE METHYLTRANSFERASE"/>
    <property type="match status" value="1"/>
</dbReference>
<keyword evidence="9" id="KW-1185">Reference proteome</keyword>
<dbReference type="GO" id="GO:0032259">
    <property type="term" value="P:methylation"/>
    <property type="evidence" value="ECO:0007669"/>
    <property type="project" value="UniProtKB-KW"/>
</dbReference>
<comment type="catalytic activity">
    <reaction evidence="4 5">
        <text>L-glutaminyl-[peptide chain release factor] + S-adenosyl-L-methionine = N(5)-methyl-L-glutaminyl-[peptide chain release factor] + S-adenosyl-L-homocysteine + H(+)</text>
        <dbReference type="Rhea" id="RHEA:42896"/>
        <dbReference type="Rhea" id="RHEA-COMP:10271"/>
        <dbReference type="Rhea" id="RHEA-COMP:10272"/>
        <dbReference type="ChEBI" id="CHEBI:15378"/>
        <dbReference type="ChEBI" id="CHEBI:30011"/>
        <dbReference type="ChEBI" id="CHEBI:57856"/>
        <dbReference type="ChEBI" id="CHEBI:59789"/>
        <dbReference type="ChEBI" id="CHEBI:61891"/>
        <dbReference type="EC" id="2.1.1.297"/>
    </reaction>
</comment>
<dbReference type="Pfam" id="PF17827">
    <property type="entry name" value="PrmC_N"/>
    <property type="match status" value="1"/>
</dbReference>
<evidence type="ECO:0000313" key="9">
    <source>
        <dbReference type="Proteomes" id="UP001356308"/>
    </source>
</evidence>
<evidence type="ECO:0000256" key="3">
    <source>
        <dbReference type="ARBA" id="ARBA00022691"/>
    </source>
</evidence>
<gene>
    <name evidence="5 8" type="primary">prmC</name>
    <name evidence="8" type="ORF">V1I91_12775</name>
</gene>
<dbReference type="PANTHER" id="PTHR18895">
    <property type="entry name" value="HEMK METHYLTRANSFERASE"/>
    <property type="match status" value="1"/>
</dbReference>
<feature type="binding site" evidence="5">
    <location>
        <begin position="187"/>
        <end position="190"/>
    </location>
    <ligand>
        <name>substrate</name>
    </ligand>
</feature>
<dbReference type="HAMAP" id="MF_02126">
    <property type="entry name" value="RF_methyltr_PrmC"/>
    <property type="match status" value="1"/>
</dbReference>
<dbReference type="InterPro" id="IPR040758">
    <property type="entry name" value="PrmC_N"/>
</dbReference>
<dbReference type="Gene3D" id="3.40.50.150">
    <property type="entry name" value="Vaccinia Virus protein VP39"/>
    <property type="match status" value="1"/>
</dbReference>
<feature type="domain" description="Release factor glutamine methyltransferase N-terminal" evidence="7">
    <location>
        <begin position="28"/>
        <end position="76"/>
    </location>
</feature>
<name>A0ABU7IWI2_9FLAO</name>
<evidence type="ECO:0000313" key="8">
    <source>
        <dbReference type="EMBL" id="MEE1976953.1"/>
    </source>
</evidence>
<accession>A0ABU7IWI2</accession>
<evidence type="ECO:0000259" key="7">
    <source>
        <dbReference type="Pfam" id="PF17827"/>
    </source>
</evidence>
<comment type="similarity">
    <text evidence="5">Belongs to the protein N5-glutamine methyltransferase family. PrmC subfamily.</text>
</comment>
<dbReference type="InterPro" id="IPR050320">
    <property type="entry name" value="N5-glutamine_MTase"/>
</dbReference>
<evidence type="ECO:0000256" key="1">
    <source>
        <dbReference type="ARBA" id="ARBA00022603"/>
    </source>
</evidence>
<protein>
    <recommendedName>
        <fullName evidence="5">Release factor glutamine methyltransferase</fullName>
        <shortName evidence="5">RF MTase</shortName>
        <ecNumber evidence="5">2.1.1.297</ecNumber>
    </recommendedName>
    <alternativeName>
        <fullName evidence="5">N5-glutamine methyltransferase PrmC</fullName>
    </alternativeName>
    <alternativeName>
        <fullName evidence="5">Protein-(glutamine-N5) MTase PrmC</fullName>
    </alternativeName>
    <alternativeName>
        <fullName evidence="5">Protein-glutamine N-methyltransferase PrmC</fullName>
    </alternativeName>
</protein>
<comment type="caution">
    <text evidence="5">Lacks conserved residue(s) required for the propagation of feature annotation.</text>
</comment>
<organism evidence="8 9">
    <name type="scientific">Maribacter cobaltidurans</name>
    <dbReference type="NCBI Taxonomy" id="1178778"/>
    <lineage>
        <taxon>Bacteria</taxon>
        <taxon>Pseudomonadati</taxon>
        <taxon>Bacteroidota</taxon>
        <taxon>Flavobacteriia</taxon>
        <taxon>Flavobacteriales</taxon>
        <taxon>Flavobacteriaceae</taxon>
        <taxon>Maribacter</taxon>
    </lineage>
</organism>
<comment type="caution">
    <text evidence="8">The sequence shown here is derived from an EMBL/GenBank/DDBJ whole genome shotgun (WGS) entry which is preliminary data.</text>
</comment>
<dbReference type="CDD" id="cd02440">
    <property type="entry name" value="AdoMet_MTases"/>
    <property type="match status" value="1"/>
</dbReference>
<dbReference type="Gene3D" id="1.10.8.10">
    <property type="entry name" value="DNA helicase RuvA subunit, C-terminal domain"/>
    <property type="match status" value="1"/>
</dbReference>
<dbReference type="EC" id="2.1.1.297" evidence="5"/>
<dbReference type="NCBIfam" id="TIGR03534">
    <property type="entry name" value="RF_mod_PrmC"/>
    <property type="match status" value="1"/>
</dbReference>
<dbReference type="GO" id="GO:0102559">
    <property type="term" value="F:peptide chain release factor N(5)-glutamine methyltransferase activity"/>
    <property type="evidence" value="ECO:0007669"/>
    <property type="project" value="UniProtKB-EC"/>
</dbReference>
<dbReference type="SUPFAM" id="SSF53335">
    <property type="entry name" value="S-adenosyl-L-methionine-dependent methyltransferases"/>
    <property type="match status" value="1"/>
</dbReference>
<keyword evidence="2 5" id="KW-0808">Transferase</keyword>
<keyword evidence="3 5" id="KW-0949">S-adenosyl-L-methionine</keyword>
<dbReference type="Pfam" id="PF05175">
    <property type="entry name" value="MTS"/>
    <property type="match status" value="1"/>
</dbReference>